<dbReference type="KEGG" id="pdm:ADU72_1672"/>
<evidence type="ECO:0000313" key="4">
    <source>
        <dbReference type="Proteomes" id="UP000076405"/>
    </source>
</evidence>
<dbReference type="Gene3D" id="3.30.1240.10">
    <property type="match status" value="1"/>
</dbReference>
<reference evidence="3 4" key="1">
    <citation type="journal article" date="2016" name="PLoS ONE">
        <title>The Identification of Novel Diagnostic Marker Genes for the Detection of Beer Spoiling Pediococcus damnosus Strains Using the BlAst Diagnostic Gene findEr.</title>
        <authorList>
            <person name="Behr J."/>
            <person name="Geissler A.J."/>
            <person name="Schmid J."/>
            <person name="Zehe A."/>
            <person name="Vogel R.F."/>
        </authorList>
    </citation>
    <scope>NUCLEOTIDE SEQUENCE [LARGE SCALE GENOMIC DNA]</scope>
    <source>
        <strain evidence="1 4">TMW 2.1533</strain>
        <strain evidence="2 3">TMW 2.1535</strain>
    </source>
</reference>
<dbReference type="GO" id="GO:0000287">
    <property type="term" value="F:magnesium ion binding"/>
    <property type="evidence" value="ECO:0007669"/>
    <property type="project" value="TreeGrafter"/>
</dbReference>
<keyword evidence="1" id="KW-0378">Hydrolase</keyword>
<sequence>MITYNGAVIETIAGRVIAKHLVDNDHYRQMTKFGQQHKIPFNVLDEDGTIYTADLDVNAITVVQAWENSAGILIRKPDELPADFQITKGLFVGNEKLLDAIEPLVKENFSQDLYVVRAARNFLELMHPAVNKGQALKDLATNLKFDAHEVMALGDEGNDIAMFDYAGTAISMGNGSDLAKKHADFVTGTNDEDGLADAIKKYVLE</sequence>
<dbReference type="SUPFAM" id="SSF56784">
    <property type="entry name" value="HAD-like"/>
    <property type="match status" value="1"/>
</dbReference>
<dbReference type="Gene3D" id="3.40.50.1000">
    <property type="entry name" value="HAD superfamily/HAD-like"/>
    <property type="match status" value="1"/>
</dbReference>
<dbReference type="GO" id="GO:0005829">
    <property type="term" value="C:cytosol"/>
    <property type="evidence" value="ECO:0007669"/>
    <property type="project" value="TreeGrafter"/>
</dbReference>
<evidence type="ECO:0000313" key="3">
    <source>
        <dbReference type="Proteomes" id="UP000076244"/>
    </source>
</evidence>
<dbReference type="PANTHER" id="PTHR10000:SF8">
    <property type="entry name" value="HAD SUPERFAMILY HYDROLASE-LIKE, TYPE 3"/>
    <property type="match status" value="1"/>
</dbReference>
<dbReference type="AlphaFoldDB" id="A0AAC9FIK4"/>
<dbReference type="PANTHER" id="PTHR10000">
    <property type="entry name" value="PHOSPHOSERINE PHOSPHATASE"/>
    <property type="match status" value="1"/>
</dbReference>
<dbReference type="EMBL" id="CP012288">
    <property type="protein sequence ID" value="AMV67597.1"/>
    <property type="molecule type" value="Genomic_DNA"/>
</dbReference>
<dbReference type="Proteomes" id="UP000076244">
    <property type="component" value="Chromosome"/>
</dbReference>
<accession>A0AAC9FIK4</accession>
<organism evidence="1 4">
    <name type="scientific">Pediococcus damnosus</name>
    <dbReference type="NCBI Taxonomy" id="51663"/>
    <lineage>
        <taxon>Bacteria</taxon>
        <taxon>Bacillati</taxon>
        <taxon>Bacillota</taxon>
        <taxon>Bacilli</taxon>
        <taxon>Lactobacillales</taxon>
        <taxon>Lactobacillaceae</taxon>
        <taxon>Pediococcus</taxon>
    </lineage>
</organism>
<proteinExistence type="predicted"/>
<evidence type="ECO:0000313" key="2">
    <source>
        <dbReference type="EMBL" id="AMV67597.1"/>
    </source>
</evidence>
<dbReference type="InterPro" id="IPR036412">
    <property type="entry name" value="HAD-like_sf"/>
</dbReference>
<dbReference type="InterPro" id="IPR023214">
    <property type="entry name" value="HAD_sf"/>
</dbReference>
<dbReference type="GO" id="GO:0016791">
    <property type="term" value="F:phosphatase activity"/>
    <property type="evidence" value="ECO:0007669"/>
    <property type="project" value="TreeGrafter"/>
</dbReference>
<dbReference type="EMBL" id="CP012275">
    <property type="protein sequence ID" value="AMV62525.1"/>
    <property type="molecule type" value="Genomic_DNA"/>
</dbReference>
<protein>
    <submittedName>
        <fullName evidence="1">Hydrolase (HAD superfamily)</fullName>
    </submittedName>
</protein>
<name>A0AAC9FIK4_9LACO</name>
<evidence type="ECO:0000313" key="1">
    <source>
        <dbReference type="EMBL" id="AMV62525.1"/>
    </source>
</evidence>
<dbReference type="Pfam" id="PF08282">
    <property type="entry name" value="Hydrolase_3"/>
    <property type="match status" value="1"/>
</dbReference>
<dbReference type="Proteomes" id="UP000076405">
    <property type="component" value="Chromosome"/>
</dbReference>
<dbReference type="CDD" id="cd07516">
    <property type="entry name" value="HAD_Pase"/>
    <property type="match status" value="1"/>
</dbReference>
<gene>
    <name evidence="1" type="ORF">ADU70_1031</name>
    <name evidence="2" type="ORF">ADU72_1672</name>
</gene>
<keyword evidence="3" id="KW-1185">Reference proteome</keyword>